<dbReference type="Gene3D" id="3.40.50.300">
    <property type="entry name" value="P-loop containing nucleotide triphosphate hydrolases"/>
    <property type="match status" value="1"/>
</dbReference>
<dbReference type="PANTHER" id="PTHR42798:SF7">
    <property type="entry name" value="ALPHA-D-RIBOSE 1-METHYLPHOSPHONATE 5-TRIPHOSPHATE SYNTHASE SUBUNIT PHNL"/>
    <property type="match status" value="1"/>
</dbReference>
<evidence type="ECO:0000256" key="3">
    <source>
        <dbReference type="ARBA" id="ARBA00022741"/>
    </source>
</evidence>
<reference evidence="7" key="1">
    <citation type="journal article" date="2019" name="Int. J. Syst. Evol. Microbiol.">
        <title>The Global Catalogue of Microorganisms (GCM) 10K type strain sequencing project: providing services to taxonomists for standard genome sequencing and annotation.</title>
        <authorList>
            <consortium name="The Broad Institute Genomics Platform"/>
            <consortium name="The Broad Institute Genome Sequencing Center for Infectious Disease"/>
            <person name="Wu L."/>
            <person name="Ma J."/>
        </authorList>
    </citation>
    <scope>NUCLEOTIDE SEQUENCE [LARGE SCALE GENOMIC DNA]</scope>
    <source>
        <strain evidence="7">JCM 17555</strain>
    </source>
</reference>
<comment type="similarity">
    <text evidence="1">Belongs to the ABC transporter superfamily.</text>
</comment>
<dbReference type="PROSITE" id="PS00211">
    <property type="entry name" value="ABC_TRANSPORTER_1"/>
    <property type="match status" value="1"/>
</dbReference>
<dbReference type="Pfam" id="PF00005">
    <property type="entry name" value="ABC_tran"/>
    <property type="match status" value="1"/>
</dbReference>
<dbReference type="SUPFAM" id="SSF52540">
    <property type="entry name" value="P-loop containing nucleoside triphosphate hydrolases"/>
    <property type="match status" value="1"/>
</dbReference>
<evidence type="ECO:0000313" key="6">
    <source>
        <dbReference type="EMBL" id="GAA3978820.1"/>
    </source>
</evidence>
<dbReference type="SMART" id="SM00382">
    <property type="entry name" value="AAA"/>
    <property type="match status" value="1"/>
</dbReference>
<dbReference type="PROSITE" id="PS50893">
    <property type="entry name" value="ABC_TRANSPORTER_2"/>
    <property type="match status" value="1"/>
</dbReference>
<dbReference type="Proteomes" id="UP001501337">
    <property type="component" value="Unassembled WGS sequence"/>
</dbReference>
<evidence type="ECO:0000256" key="1">
    <source>
        <dbReference type="ARBA" id="ARBA00005417"/>
    </source>
</evidence>
<organism evidence="6 7">
    <name type="scientific">Allohahella marinimesophila</name>
    <dbReference type="NCBI Taxonomy" id="1054972"/>
    <lineage>
        <taxon>Bacteria</taxon>
        <taxon>Pseudomonadati</taxon>
        <taxon>Pseudomonadota</taxon>
        <taxon>Gammaproteobacteria</taxon>
        <taxon>Oceanospirillales</taxon>
        <taxon>Hahellaceae</taxon>
        <taxon>Allohahella</taxon>
    </lineage>
</organism>
<proteinExistence type="inferred from homology"/>
<dbReference type="PANTHER" id="PTHR42798">
    <property type="entry name" value="LIPOPROTEIN-RELEASING SYSTEM ATP-BINDING PROTEIN LOLD"/>
    <property type="match status" value="1"/>
</dbReference>
<evidence type="ECO:0000259" key="5">
    <source>
        <dbReference type="PROSITE" id="PS50893"/>
    </source>
</evidence>
<keyword evidence="2" id="KW-0813">Transport</keyword>
<dbReference type="InterPro" id="IPR027417">
    <property type="entry name" value="P-loop_NTPase"/>
</dbReference>
<accession>A0ABP7Q9X6</accession>
<keyword evidence="4 6" id="KW-0067">ATP-binding</keyword>
<evidence type="ECO:0000256" key="2">
    <source>
        <dbReference type="ARBA" id="ARBA00022448"/>
    </source>
</evidence>
<dbReference type="CDD" id="cd03255">
    <property type="entry name" value="ABC_MJ0796_LolCDE_FtsE"/>
    <property type="match status" value="1"/>
</dbReference>
<evidence type="ECO:0000313" key="7">
    <source>
        <dbReference type="Proteomes" id="UP001501337"/>
    </source>
</evidence>
<feature type="domain" description="ABC transporter" evidence="5">
    <location>
        <begin position="6"/>
        <end position="225"/>
    </location>
</feature>
<name>A0ABP7Q9X6_9GAMM</name>
<dbReference type="InterPro" id="IPR003439">
    <property type="entry name" value="ABC_transporter-like_ATP-bd"/>
</dbReference>
<sequence>MAEEVLVVEDLCKAFEQPDGRLQVVDGVSFRMTAGKSAALTGESGSGKSTLLQLVAGLVQPDAGRIFISGHHLGNMSDAALADFRRRHIGLIFQQFRLIMTLRVMDNIRLMAALNQSVDPEHEAFLIETLELGDQLQKYPAQLSGGQQQRVGIARALNHKPLLILADEPTGSLDSNTSSTVSGLLIELAAGTGAALLTATHSQPLAETHNSIFRLQTGRLDMPTC</sequence>
<dbReference type="InterPro" id="IPR017871">
    <property type="entry name" value="ABC_transporter-like_CS"/>
</dbReference>
<gene>
    <name evidence="6" type="ORF">GCM10022278_39260</name>
</gene>
<protein>
    <submittedName>
        <fullName evidence="6">ABC transporter ATP-binding protein</fullName>
    </submittedName>
</protein>
<dbReference type="GO" id="GO:0005524">
    <property type="term" value="F:ATP binding"/>
    <property type="evidence" value="ECO:0007669"/>
    <property type="project" value="UniProtKB-KW"/>
</dbReference>
<keyword evidence="3" id="KW-0547">Nucleotide-binding</keyword>
<evidence type="ECO:0000256" key="4">
    <source>
        <dbReference type="ARBA" id="ARBA00022840"/>
    </source>
</evidence>
<dbReference type="EMBL" id="BAABBO010000023">
    <property type="protein sequence ID" value="GAA3978820.1"/>
    <property type="molecule type" value="Genomic_DNA"/>
</dbReference>
<comment type="caution">
    <text evidence="6">The sequence shown here is derived from an EMBL/GenBank/DDBJ whole genome shotgun (WGS) entry which is preliminary data.</text>
</comment>
<keyword evidence="7" id="KW-1185">Reference proteome</keyword>
<dbReference type="InterPro" id="IPR017911">
    <property type="entry name" value="MacB-like_ATP-bd"/>
</dbReference>
<dbReference type="InterPro" id="IPR003593">
    <property type="entry name" value="AAA+_ATPase"/>
</dbReference>